<feature type="domain" description="EamA" evidence="2">
    <location>
        <begin position="152"/>
        <end position="283"/>
    </location>
</feature>
<feature type="transmembrane region" description="Helical" evidence="1">
    <location>
        <begin position="182"/>
        <end position="202"/>
    </location>
</feature>
<sequence length="298" mass="30816">MTAAPRWTAYAALLFGACAISLTPIWVRLADAGPAAIGFWRLAFSAPILAVLMVANRDAASLTKPTLPGLLAGLFLCGDLALWHYSLGFTSVTNATVLGNLAPIYVTVIGWLLFRERPRALFLVGLAAAISGAVIMALGGGVVRTPGPNPLLGDTLATIAAAWYAGYLLATRAGRAKSTTSAIMFWSSVAGAAALLVVVMVMREPLLPATQAGLWALIGLALTHVIGQGAIAWSLGRVPTAVAAVTVLIQPAFSGTIAWVLFGEALTAQQILGGTIVLAAVVLAQWASARRPQLPVTQ</sequence>
<evidence type="ECO:0000256" key="1">
    <source>
        <dbReference type="SAM" id="Phobius"/>
    </source>
</evidence>
<feature type="transmembrane region" description="Helical" evidence="1">
    <location>
        <begin position="33"/>
        <end position="55"/>
    </location>
</feature>
<feature type="transmembrane region" description="Helical" evidence="1">
    <location>
        <begin position="151"/>
        <end position="170"/>
    </location>
</feature>
<dbReference type="RefSeq" id="WP_369060453.1">
    <property type="nucleotide sequence ID" value="NZ_CP158375.1"/>
</dbReference>
<feature type="transmembrane region" description="Helical" evidence="1">
    <location>
        <begin position="268"/>
        <end position="289"/>
    </location>
</feature>
<feature type="transmembrane region" description="Helical" evidence="1">
    <location>
        <begin position="7"/>
        <end position="27"/>
    </location>
</feature>
<name>A0AB39KV48_9CAUL</name>
<dbReference type="PROSITE" id="PS51257">
    <property type="entry name" value="PROKAR_LIPOPROTEIN"/>
    <property type="match status" value="1"/>
</dbReference>
<feature type="transmembrane region" description="Helical" evidence="1">
    <location>
        <begin position="242"/>
        <end position="262"/>
    </location>
</feature>
<dbReference type="PANTHER" id="PTHR22911:SF76">
    <property type="entry name" value="EAMA DOMAIN-CONTAINING PROTEIN"/>
    <property type="match status" value="1"/>
</dbReference>
<proteinExistence type="predicted"/>
<accession>A0AB39KV48</accession>
<gene>
    <name evidence="3" type="ORF">ABOZ73_02550</name>
</gene>
<dbReference type="EMBL" id="CP158375">
    <property type="protein sequence ID" value="XDO97316.1"/>
    <property type="molecule type" value="Genomic_DNA"/>
</dbReference>
<feature type="transmembrane region" description="Helical" evidence="1">
    <location>
        <begin position="121"/>
        <end position="139"/>
    </location>
</feature>
<keyword evidence="1" id="KW-1133">Transmembrane helix</keyword>
<keyword evidence="1" id="KW-0472">Membrane</keyword>
<protein>
    <submittedName>
        <fullName evidence="3">DMT family transporter</fullName>
    </submittedName>
</protein>
<feature type="transmembrane region" description="Helical" evidence="1">
    <location>
        <begin position="67"/>
        <end position="85"/>
    </location>
</feature>
<feature type="domain" description="EamA" evidence="2">
    <location>
        <begin position="9"/>
        <end position="137"/>
    </location>
</feature>
<dbReference type="AlphaFoldDB" id="A0AB39KV48"/>
<dbReference type="Pfam" id="PF00892">
    <property type="entry name" value="EamA"/>
    <property type="match status" value="2"/>
</dbReference>
<keyword evidence="1" id="KW-0812">Transmembrane</keyword>
<dbReference type="InterPro" id="IPR037185">
    <property type="entry name" value="EmrE-like"/>
</dbReference>
<evidence type="ECO:0000259" key="2">
    <source>
        <dbReference type="Pfam" id="PF00892"/>
    </source>
</evidence>
<dbReference type="GO" id="GO:0016020">
    <property type="term" value="C:membrane"/>
    <property type="evidence" value="ECO:0007669"/>
    <property type="project" value="InterPro"/>
</dbReference>
<feature type="transmembrane region" description="Helical" evidence="1">
    <location>
        <begin position="214"/>
        <end position="235"/>
    </location>
</feature>
<reference evidence="3" key="1">
    <citation type="submission" date="2024-06" db="EMBL/GenBank/DDBJ databases">
        <title>Caulobacter inopinatus, sp. nov.</title>
        <authorList>
            <person name="Donachie S.P."/>
        </authorList>
    </citation>
    <scope>NUCLEOTIDE SEQUENCE</scope>
    <source>
        <strain evidence="3">73W</strain>
    </source>
</reference>
<dbReference type="InterPro" id="IPR000620">
    <property type="entry name" value="EamA_dom"/>
</dbReference>
<feature type="transmembrane region" description="Helical" evidence="1">
    <location>
        <begin position="97"/>
        <end position="114"/>
    </location>
</feature>
<organism evidence="3">
    <name type="scientific">Caulobacter sp. 73W</name>
    <dbReference type="NCBI Taxonomy" id="3161137"/>
    <lineage>
        <taxon>Bacteria</taxon>
        <taxon>Pseudomonadati</taxon>
        <taxon>Pseudomonadota</taxon>
        <taxon>Alphaproteobacteria</taxon>
        <taxon>Caulobacterales</taxon>
        <taxon>Caulobacteraceae</taxon>
        <taxon>Caulobacter</taxon>
    </lineage>
</organism>
<dbReference type="SUPFAM" id="SSF103481">
    <property type="entry name" value="Multidrug resistance efflux transporter EmrE"/>
    <property type="match status" value="2"/>
</dbReference>
<dbReference type="PANTHER" id="PTHR22911">
    <property type="entry name" value="ACYL-MALONYL CONDENSING ENZYME-RELATED"/>
    <property type="match status" value="1"/>
</dbReference>
<evidence type="ECO:0000313" key="3">
    <source>
        <dbReference type="EMBL" id="XDO97316.1"/>
    </source>
</evidence>